<organism evidence="1 2">
    <name type="scientific">Homoserinimonas hongtaonis</name>
    <dbReference type="NCBI Taxonomy" id="2079791"/>
    <lineage>
        <taxon>Bacteria</taxon>
        <taxon>Bacillati</taxon>
        <taxon>Actinomycetota</taxon>
        <taxon>Actinomycetes</taxon>
        <taxon>Micrococcales</taxon>
        <taxon>Microbacteriaceae</taxon>
        <taxon>Homoserinimonas</taxon>
    </lineage>
</organism>
<dbReference type="EMBL" id="QEEX01000001">
    <property type="protein sequence ID" value="PWB98186.1"/>
    <property type="molecule type" value="Genomic_DNA"/>
</dbReference>
<comment type="caution">
    <text evidence="1">The sequence shown here is derived from an EMBL/GenBank/DDBJ whole genome shotgun (WGS) entry which is preliminary data.</text>
</comment>
<sequence>MGESIQTLHEEYERLSKIPLEGRTDELNQSLRYYAAATAEATVPTRIRQWISNAEKLEQFVAEHSRMPRENSRKRAAKPKRERSLADWVRYQRRIEEKLCDYQARRLEMIEGFTWDPRRS</sequence>
<evidence type="ECO:0000313" key="1">
    <source>
        <dbReference type="EMBL" id="PWB98186.1"/>
    </source>
</evidence>
<protein>
    <recommendedName>
        <fullName evidence="3">Helicase-associated domain-containing protein</fullName>
    </recommendedName>
</protein>
<name>A0A2U1T2U2_9MICO</name>
<keyword evidence="2" id="KW-1185">Reference proteome</keyword>
<proteinExistence type="predicted"/>
<evidence type="ECO:0000313" key="2">
    <source>
        <dbReference type="Proteomes" id="UP000244978"/>
    </source>
</evidence>
<evidence type="ECO:0008006" key="3">
    <source>
        <dbReference type="Google" id="ProtNLM"/>
    </source>
</evidence>
<dbReference type="Gene3D" id="6.10.140.530">
    <property type="match status" value="1"/>
</dbReference>
<dbReference type="RefSeq" id="WP_108997943.1">
    <property type="nucleotide sequence ID" value="NZ_QEEX01000001.1"/>
</dbReference>
<dbReference type="Proteomes" id="UP000244978">
    <property type="component" value="Unassembled WGS sequence"/>
</dbReference>
<gene>
    <name evidence="1" type="ORF">DF220_10360</name>
</gene>
<reference evidence="2" key="1">
    <citation type="submission" date="2018-04" db="EMBL/GenBank/DDBJ databases">
        <authorList>
            <person name="Liu S."/>
            <person name="Wang Z."/>
            <person name="Li J."/>
        </authorList>
    </citation>
    <scope>NUCLEOTIDE SEQUENCE [LARGE SCALE GENOMIC DNA]</scope>
    <source>
        <strain evidence="2">S1194</strain>
    </source>
</reference>
<accession>A0A2U1T2U2</accession>
<dbReference type="AlphaFoldDB" id="A0A2U1T2U2"/>